<keyword evidence="4" id="KW-1185">Reference proteome</keyword>
<protein>
    <recommendedName>
        <fullName evidence="5">Hamartin</fullName>
    </recommendedName>
</protein>
<dbReference type="OrthoDB" id="6022054at2759"/>
<dbReference type="GO" id="GO:0032007">
    <property type="term" value="P:negative regulation of TOR signaling"/>
    <property type="evidence" value="ECO:0007669"/>
    <property type="project" value="TreeGrafter"/>
</dbReference>
<dbReference type="PANTHER" id="PTHR15154">
    <property type="entry name" value="HAMARTIN"/>
    <property type="match status" value="1"/>
</dbReference>
<dbReference type="PANTHER" id="PTHR15154:SF2">
    <property type="entry name" value="HAMARTIN"/>
    <property type="match status" value="1"/>
</dbReference>
<sequence>MVTLKDILRSATHSIRNATVDSDGQSTLDAIDMYLDEQAGDDGTPNVALGSGDAAAIERLSAELLTLCEQTVLSQPTVALVSSKPEAVRVHNQHYLILRFVHALLPILRPLHIFQDWWTPVLKPILITASYTDRIKNEARAIVSDCLIMEQQLCRSEQVPEPKYCKMIIDQYLAWAENYHKREENSMELLDKSYERDDTSRMRLQHQALLDLEQDVWSKNLKSILLQLGAAETKPFFMLLDDYFLSSKHRLQIVYLLSEFMLRKRTHLHEILETPLFQSMLKSLMYDNSTTLIAISVTNMIMLLPRICTSLPAYLPQLFYIFARAICWDQLRDLRKKQNAQPPSTVSPPTRTINDWDCLDYTFSKLSAPPSNPQTGPFFTSLYGLYPCNFLKFLHKPYAYFADNQFEIPEEFDEETFRSRTITQVQRHMLHPNLVAMDADTELTDRSRWMKMEPPDVIAQIMSLDLTNAASRVAFSVDAGTGRNQQLDLLDETVWDHTGQVSEVPTPLQPAHAPGSEPAMNNKDQEEESLEKKPKPVVINSILNVHKALKSGAEVLVGEDIWDAGLERFTSPSPSASNSPLLPESSSLTAAAVAAAGSTTSPVASTSILAQPGESDSASSETKFLIAALKREVLLLRNELNFELFLKQQHLQHIGRLHREHVFDSSVEAERQQLYNTTRMLKAQLKQTTAALESLKAETAMTKQKHIKWEDEQSGKLRYYREARKEWQSQMEAARQKLTEYEKCLAEQSEQLKDARRQIFNLENEQQTHKPMLEKVAEYEHRVKQLTQQMLLWEEDTAHLEEQKRYIKGLLSQWWSMEELVNSLQAENRKLQGHQSQQESELAKMKLQLDEWQRKASQFDLPPVAQKDLTRNKQTDIPPKTKEMEQLRDTMHELREKVELLEMEKLHWQSELELARYTAKTETIKMETDGAQEAISAHAPEEGALPPVDEN</sequence>
<dbReference type="InterPro" id="IPR007483">
    <property type="entry name" value="Hamartin"/>
</dbReference>
<dbReference type="Proteomes" id="UP000605846">
    <property type="component" value="Unassembled WGS sequence"/>
</dbReference>
<dbReference type="Pfam" id="PF04388">
    <property type="entry name" value="Hamartin"/>
    <property type="match status" value="1"/>
</dbReference>
<comment type="caution">
    <text evidence="3">The sequence shown here is derived from an EMBL/GenBank/DDBJ whole genome shotgun (WGS) entry which is preliminary data.</text>
</comment>
<dbReference type="EMBL" id="JABAYA010000102">
    <property type="protein sequence ID" value="KAF7725209.1"/>
    <property type="molecule type" value="Genomic_DNA"/>
</dbReference>
<proteinExistence type="predicted"/>
<feature type="coiled-coil region" evidence="1">
    <location>
        <begin position="678"/>
        <end position="855"/>
    </location>
</feature>
<feature type="region of interest" description="Disordered" evidence="2">
    <location>
        <begin position="930"/>
        <end position="951"/>
    </location>
</feature>
<feature type="coiled-coil region" evidence="1">
    <location>
        <begin position="884"/>
        <end position="911"/>
    </location>
</feature>
<name>A0A8H7BRH2_9FUNG</name>
<evidence type="ECO:0000313" key="3">
    <source>
        <dbReference type="EMBL" id="KAF7725209.1"/>
    </source>
</evidence>
<accession>A0A8H7BRH2</accession>
<dbReference type="AlphaFoldDB" id="A0A8H7BRH2"/>
<evidence type="ECO:0000313" key="4">
    <source>
        <dbReference type="Proteomes" id="UP000605846"/>
    </source>
</evidence>
<dbReference type="GO" id="GO:0033596">
    <property type="term" value="C:TSC1-TSC2 complex"/>
    <property type="evidence" value="ECO:0007669"/>
    <property type="project" value="TreeGrafter"/>
</dbReference>
<evidence type="ECO:0008006" key="5">
    <source>
        <dbReference type="Google" id="ProtNLM"/>
    </source>
</evidence>
<keyword evidence="1" id="KW-0175">Coiled coil</keyword>
<reference evidence="3" key="1">
    <citation type="submission" date="2020-01" db="EMBL/GenBank/DDBJ databases">
        <title>Genome Sequencing of Three Apophysomyces-Like Fungal Strains Confirms a Novel Fungal Genus in the Mucoromycota with divergent Burkholderia-like Endosymbiotic Bacteria.</title>
        <authorList>
            <person name="Stajich J.E."/>
            <person name="Macias A.M."/>
            <person name="Carter-House D."/>
            <person name="Lovett B."/>
            <person name="Kasson L.R."/>
            <person name="Berry K."/>
            <person name="Grigoriev I."/>
            <person name="Chang Y."/>
            <person name="Spatafora J."/>
            <person name="Kasson M.T."/>
        </authorList>
    </citation>
    <scope>NUCLEOTIDE SEQUENCE</scope>
    <source>
        <strain evidence="3">NRRL A-21654</strain>
    </source>
</reference>
<organism evidence="3 4">
    <name type="scientific">Apophysomyces ossiformis</name>
    <dbReference type="NCBI Taxonomy" id="679940"/>
    <lineage>
        <taxon>Eukaryota</taxon>
        <taxon>Fungi</taxon>
        <taxon>Fungi incertae sedis</taxon>
        <taxon>Mucoromycota</taxon>
        <taxon>Mucoromycotina</taxon>
        <taxon>Mucoromycetes</taxon>
        <taxon>Mucorales</taxon>
        <taxon>Mucorineae</taxon>
        <taxon>Mucoraceae</taxon>
        <taxon>Apophysomyces</taxon>
    </lineage>
</organism>
<dbReference type="GO" id="GO:0051726">
    <property type="term" value="P:regulation of cell cycle"/>
    <property type="evidence" value="ECO:0007669"/>
    <property type="project" value="TreeGrafter"/>
</dbReference>
<evidence type="ECO:0000256" key="2">
    <source>
        <dbReference type="SAM" id="MobiDB-lite"/>
    </source>
</evidence>
<gene>
    <name evidence="3" type="ORF">EC973_000375</name>
</gene>
<evidence type="ECO:0000256" key="1">
    <source>
        <dbReference type="SAM" id="Coils"/>
    </source>
</evidence>
<feature type="region of interest" description="Disordered" evidence="2">
    <location>
        <begin position="502"/>
        <end position="533"/>
    </location>
</feature>